<sequence>MNFDELKKQWNNQSSDEVKIDSEVKQKANTVIDNVRAVMKKDFFFQLTSFPMLLIYPYLFDANTNLVWWVIACFFATMIVPFVYIFRFYNRSYRLDYNSLKNINWFYYNYKSSIDIYSIYSYIVFILIIMFLGIVYIQKNTFLHFESALLLWIYIILTLVIYAIVCVFILKWWINKLYKKPLLELENILNQLEEE</sequence>
<reference evidence="3" key="1">
    <citation type="submission" date="2016-10" db="EMBL/GenBank/DDBJ databases">
        <authorList>
            <person name="Varghese N."/>
            <person name="Submissions S."/>
        </authorList>
    </citation>
    <scope>NUCLEOTIDE SEQUENCE [LARGE SCALE GENOMIC DNA]</scope>
    <source>
        <strain evidence="3">XJ109</strain>
    </source>
</reference>
<dbReference type="OrthoDB" id="1249607at2"/>
<keyword evidence="1" id="KW-1133">Transmembrane helix</keyword>
<keyword evidence="1" id="KW-0812">Transmembrane</keyword>
<dbReference type="AlphaFoldDB" id="A0A1I4V9Z4"/>
<dbReference type="Proteomes" id="UP000199149">
    <property type="component" value="Unassembled WGS sequence"/>
</dbReference>
<evidence type="ECO:0000313" key="2">
    <source>
        <dbReference type="EMBL" id="SFM98005.1"/>
    </source>
</evidence>
<accession>A0A1I4V9Z4</accession>
<feature type="transmembrane region" description="Helical" evidence="1">
    <location>
        <begin position="119"/>
        <end position="137"/>
    </location>
</feature>
<keyword evidence="1" id="KW-0472">Membrane</keyword>
<feature type="transmembrane region" description="Helical" evidence="1">
    <location>
        <begin position="43"/>
        <end position="60"/>
    </location>
</feature>
<name>A0A1I4V9Z4_9FLAO</name>
<protein>
    <submittedName>
        <fullName evidence="2">Uncharacterized protein</fullName>
    </submittedName>
</protein>
<gene>
    <name evidence="2" type="ORF">SAMN05421738_10522</name>
</gene>
<keyword evidence="3" id="KW-1185">Reference proteome</keyword>
<organism evidence="2 3">
    <name type="scientific">Algoriella xinjiangensis</name>
    <dbReference type="NCBI Taxonomy" id="684065"/>
    <lineage>
        <taxon>Bacteria</taxon>
        <taxon>Pseudomonadati</taxon>
        <taxon>Bacteroidota</taxon>
        <taxon>Flavobacteriia</taxon>
        <taxon>Flavobacteriales</taxon>
        <taxon>Weeksellaceae</taxon>
        <taxon>Algoriella</taxon>
    </lineage>
</organism>
<dbReference type="RefSeq" id="WP_092907350.1">
    <property type="nucleotide sequence ID" value="NZ_FOUZ01000005.1"/>
</dbReference>
<proteinExistence type="predicted"/>
<evidence type="ECO:0000313" key="3">
    <source>
        <dbReference type="Proteomes" id="UP000199149"/>
    </source>
</evidence>
<dbReference type="STRING" id="684065.SAMN05421738_10522"/>
<feature type="transmembrane region" description="Helical" evidence="1">
    <location>
        <begin position="149"/>
        <end position="170"/>
    </location>
</feature>
<evidence type="ECO:0000256" key="1">
    <source>
        <dbReference type="SAM" id="Phobius"/>
    </source>
</evidence>
<feature type="transmembrane region" description="Helical" evidence="1">
    <location>
        <begin position="66"/>
        <end position="86"/>
    </location>
</feature>
<dbReference type="EMBL" id="FOUZ01000005">
    <property type="protein sequence ID" value="SFM98005.1"/>
    <property type="molecule type" value="Genomic_DNA"/>
</dbReference>